<evidence type="ECO:0000256" key="11">
    <source>
        <dbReference type="ARBA" id="ARBA00023157"/>
    </source>
</evidence>
<dbReference type="FunFam" id="3.80.10.10:FF:000156">
    <property type="entry name" value="volume-regulated anion channel subunit LRRC8C isoform X2"/>
    <property type="match status" value="1"/>
</dbReference>
<keyword evidence="8 17" id="KW-1133">Transmembrane helix</keyword>
<feature type="region of interest" description="Disordered" evidence="16">
    <location>
        <begin position="169"/>
        <end position="197"/>
    </location>
</feature>
<gene>
    <name evidence="19" type="ORF">OJAV_G00038610</name>
</gene>
<keyword evidence="3" id="KW-0813">Transport</keyword>
<proteinExistence type="inferred from homology"/>
<feature type="transmembrane region" description="Helical" evidence="17">
    <location>
        <begin position="313"/>
        <end position="334"/>
    </location>
</feature>
<dbReference type="InterPro" id="IPR003591">
    <property type="entry name" value="Leu-rich_rpt_typical-subtyp"/>
</dbReference>
<feature type="transmembrane region" description="Helical" evidence="17">
    <location>
        <begin position="118"/>
        <end position="138"/>
    </location>
</feature>
<dbReference type="PROSITE" id="PS51450">
    <property type="entry name" value="LRR"/>
    <property type="match status" value="1"/>
</dbReference>
<dbReference type="InterPro" id="IPR050715">
    <property type="entry name" value="LRR-SigEffector_domain"/>
</dbReference>
<dbReference type="GO" id="GO:0034220">
    <property type="term" value="P:monoatomic ion transmembrane transport"/>
    <property type="evidence" value="ECO:0007669"/>
    <property type="project" value="UniProtKB-KW"/>
</dbReference>
<evidence type="ECO:0000256" key="6">
    <source>
        <dbReference type="ARBA" id="ARBA00022692"/>
    </source>
</evidence>
<evidence type="ECO:0000256" key="12">
    <source>
        <dbReference type="ARBA" id="ARBA00023303"/>
    </source>
</evidence>
<dbReference type="EMBL" id="CM012440">
    <property type="protein sequence ID" value="RVE74167.1"/>
    <property type="molecule type" value="Genomic_DNA"/>
</dbReference>
<keyword evidence="9" id="KW-0406">Ion transport</keyword>
<organism evidence="19 20">
    <name type="scientific">Oryzias javanicus</name>
    <name type="common">Javanese ricefish</name>
    <name type="synonym">Aplocheilus javanicus</name>
    <dbReference type="NCBI Taxonomy" id="123683"/>
    <lineage>
        <taxon>Eukaryota</taxon>
        <taxon>Metazoa</taxon>
        <taxon>Chordata</taxon>
        <taxon>Craniata</taxon>
        <taxon>Vertebrata</taxon>
        <taxon>Euteleostomi</taxon>
        <taxon>Actinopterygii</taxon>
        <taxon>Neopterygii</taxon>
        <taxon>Teleostei</taxon>
        <taxon>Neoteleostei</taxon>
        <taxon>Acanthomorphata</taxon>
        <taxon>Ovalentaria</taxon>
        <taxon>Atherinomorphae</taxon>
        <taxon>Beloniformes</taxon>
        <taxon>Adrianichthyidae</taxon>
        <taxon>Oryziinae</taxon>
        <taxon>Oryzias</taxon>
    </lineage>
</organism>
<dbReference type="OrthoDB" id="660555at2759"/>
<evidence type="ECO:0000256" key="8">
    <source>
        <dbReference type="ARBA" id="ARBA00022989"/>
    </source>
</evidence>
<dbReference type="Pfam" id="PF12534">
    <property type="entry name" value="Pannexin_like"/>
    <property type="match status" value="1"/>
</dbReference>
<reference evidence="19 20" key="2">
    <citation type="submission" date="2019-01" db="EMBL/GenBank/DDBJ databases">
        <title>A chromosome length genome reference of the Java medaka (oryzias javanicus).</title>
        <authorList>
            <person name="Herpin A."/>
            <person name="Takehana Y."/>
            <person name="Naruse K."/>
            <person name="Ansai S."/>
            <person name="Kawaguchi M."/>
        </authorList>
    </citation>
    <scope>NUCLEOTIDE SEQUENCE [LARGE SCALE GENOMIC DNA]</scope>
    <source>
        <strain evidence="19">RS831</strain>
        <tissue evidence="19">Whole body</tissue>
    </source>
</reference>
<reference evidence="19 20" key="1">
    <citation type="submission" date="2018-11" db="EMBL/GenBank/DDBJ databases">
        <authorList>
            <person name="Lopez-Roques C."/>
            <person name="Donnadieu C."/>
            <person name="Bouchez O."/>
            <person name="Klopp C."/>
            <person name="Cabau C."/>
            <person name="Zahm M."/>
        </authorList>
    </citation>
    <scope>NUCLEOTIDE SEQUENCE [LARGE SCALE GENOMIC DNA]</scope>
    <source>
        <strain evidence="19">RS831</strain>
        <tissue evidence="19">Whole body</tissue>
    </source>
</reference>
<keyword evidence="6 17" id="KW-0812">Transmembrane</keyword>
<comment type="catalytic activity">
    <reaction evidence="13">
        <text>iodide(out) = iodide(in)</text>
        <dbReference type="Rhea" id="RHEA:66324"/>
        <dbReference type="ChEBI" id="CHEBI:16382"/>
    </reaction>
</comment>
<keyword evidence="12" id="KW-0407">Ion channel</keyword>
<dbReference type="InterPro" id="IPR001611">
    <property type="entry name" value="Leu-rich_rpt"/>
</dbReference>
<dbReference type="AlphaFoldDB" id="A0A3S2N523"/>
<evidence type="ECO:0000256" key="17">
    <source>
        <dbReference type="SAM" id="Phobius"/>
    </source>
</evidence>
<comment type="catalytic activity">
    <reaction evidence="15">
        <text>chloride(in) = chloride(out)</text>
        <dbReference type="Rhea" id="RHEA:29823"/>
        <dbReference type="ChEBI" id="CHEBI:17996"/>
    </reaction>
</comment>
<dbReference type="SUPFAM" id="SSF52058">
    <property type="entry name" value="L domain-like"/>
    <property type="match status" value="1"/>
</dbReference>
<keyword evidence="20" id="KW-1185">Reference proteome</keyword>
<evidence type="ECO:0000256" key="10">
    <source>
        <dbReference type="ARBA" id="ARBA00023136"/>
    </source>
</evidence>
<sequence>MIPVMEFRQFSEQQPAFRVLKPWWDVFTDYLSVIMLMIGVFGCTLQVMQDKIICLPQRTSSPSQNSTEVELKSLLHLQPNASSVLREKSGLKNNLDLQQYSFINQMCYEKALHWYAKYFPYLVLIHTLVFMVCSNFWFKFPGSSSKIEHFISMLGKCFDSPWTTRALSEVSGENPEEKEHKKSGTSRSSSVVSPGEPILERTQSLRSIPEKIVVDQPSASVLDKKEGEQAKALFEKVKKFRLHVEEGDLLYLMYVRQTVFKVVKFLVIIAYNSSLVNKVRNRVRCEVEIQDMTGYKNFECNHTMAHLFSKLSYCYLCLVAVYGLTSLYTSYWLFYRSLKEYSFEYVRQETGINDIPDVKNDFAFMLHMIDQYDHCTPNEKLRQKLQMNANNRLELQLFMLPGLPDTVFELTELQSLRLEIINNITIPASVSQLEDLQELSLYQCSLKLHTTATTFLKGNLKVLRVKFDDNRELPNWMYGLRNLEELYLTGSLSSDASRNMVLESLRELKSLKTLSLRSNLTKIPQSIVDVSSHLQRLYLHNDGTKLVMLNNLKKMTNLIDLELVHCDLERIPHAIFSLTNLQELDLKENNLRSIEEIVSFQHLRKLTCLKLWYNSIMYVPEHIKKLGSLERLYFSQTQALCSTHSLVLCNYTKRLQQ</sequence>
<dbReference type="Gene3D" id="3.80.10.10">
    <property type="entry name" value="Ribonuclease Inhibitor"/>
    <property type="match status" value="1"/>
</dbReference>
<evidence type="ECO:0000256" key="5">
    <source>
        <dbReference type="ARBA" id="ARBA00022614"/>
    </source>
</evidence>
<evidence type="ECO:0000256" key="13">
    <source>
        <dbReference type="ARBA" id="ARBA00024145"/>
    </source>
</evidence>
<protein>
    <recommendedName>
        <fullName evidence="18">LRRC8 pannexin-like TM region domain-containing protein</fullName>
    </recommendedName>
</protein>
<dbReference type="InterPro" id="IPR032675">
    <property type="entry name" value="LRR_dom_sf"/>
</dbReference>
<dbReference type="InterPro" id="IPR021040">
    <property type="entry name" value="LRRC8_Pannexin-like"/>
</dbReference>
<evidence type="ECO:0000259" key="18">
    <source>
        <dbReference type="Pfam" id="PF12534"/>
    </source>
</evidence>
<feature type="transmembrane region" description="Helical" evidence="17">
    <location>
        <begin position="30"/>
        <end position="48"/>
    </location>
</feature>
<dbReference type="Proteomes" id="UP000283210">
    <property type="component" value="Chromosome 4"/>
</dbReference>
<name>A0A3S2N523_ORYJA</name>
<keyword evidence="11" id="KW-1015">Disulfide bond</keyword>
<feature type="domain" description="LRRC8 pannexin-like TM region" evidence="18">
    <location>
        <begin position="1"/>
        <end position="329"/>
    </location>
</feature>
<dbReference type="SMART" id="SM00369">
    <property type="entry name" value="LRR_TYP"/>
    <property type="match status" value="4"/>
</dbReference>
<dbReference type="GO" id="GO:0005886">
    <property type="term" value="C:plasma membrane"/>
    <property type="evidence" value="ECO:0007669"/>
    <property type="project" value="UniProtKB-SubCell"/>
</dbReference>
<evidence type="ECO:0000256" key="16">
    <source>
        <dbReference type="SAM" id="MobiDB-lite"/>
    </source>
</evidence>
<evidence type="ECO:0000256" key="2">
    <source>
        <dbReference type="ARBA" id="ARBA00010471"/>
    </source>
</evidence>
<comment type="catalytic activity">
    <reaction evidence="14">
        <text>taurine(out) = taurine(in)</text>
        <dbReference type="Rhea" id="RHEA:66328"/>
        <dbReference type="ChEBI" id="CHEBI:507393"/>
    </reaction>
</comment>
<keyword evidence="7" id="KW-0677">Repeat</keyword>
<comment type="subcellular location">
    <subcellularLocation>
        <location evidence="1">Cell membrane</location>
        <topology evidence="1">Multi-pass membrane protein</topology>
    </subcellularLocation>
</comment>
<keyword evidence="10 17" id="KW-0472">Membrane</keyword>
<keyword evidence="4" id="KW-1003">Cell membrane</keyword>
<evidence type="ECO:0000313" key="20">
    <source>
        <dbReference type="Proteomes" id="UP000283210"/>
    </source>
</evidence>
<evidence type="ECO:0000313" key="19">
    <source>
        <dbReference type="EMBL" id="RVE74167.1"/>
    </source>
</evidence>
<keyword evidence="5" id="KW-0433">Leucine-rich repeat</keyword>
<comment type="similarity">
    <text evidence="2">Belongs to the LRRC8 family.</text>
</comment>
<evidence type="ECO:0000256" key="7">
    <source>
        <dbReference type="ARBA" id="ARBA00022737"/>
    </source>
</evidence>
<evidence type="ECO:0000256" key="14">
    <source>
        <dbReference type="ARBA" id="ARBA00024158"/>
    </source>
</evidence>
<evidence type="ECO:0000256" key="3">
    <source>
        <dbReference type="ARBA" id="ARBA00022448"/>
    </source>
</evidence>
<evidence type="ECO:0000256" key="1">
    <source>
        <dbReference type="ARBA" id="ARBA00004651"/>
    </source>
</evidence>
<feature type="transmembrane region" description="Helical" evidence="17">
    <location>
        <begin position="249"/>
        <end position="272"/>
    </location>
</feature>
<dbReference type="PANTHER" id="PTHR45752">
    <property type="entry name" value="LEUCINE-RICH REPEAT-CONTAINING"/>
    <property type="match status" value="1"/>
</dbReference>
<evidence type="ECO:0000256" key="15">
    <source>
        <dbReference type="ARBA" id="ARBA00024167"/>
    </source>
</evidence>
<accession>A0A3S2N523</accession>
<evidence type="ECO:0000256" key="9">
    <source>
        <dbReference type="ARBA" id="ARBA00023065"/>
    </source>
</evidence>
<dbReference type="PANTHER" id="PTHR45752:SF187">
    <property type="entry name" value="LEUCINE-RICH REPEAT AND IQ DOMAIN-CONTAINING PROTEIN 4"/>
    <property type="match status" value="1"/>
</dbReference>
<dbReference type="Pfam" id="PF13855">
    <property type="entry name" value="LRR_8"/>
    <property type="match status" value="1"/>
</dbReference>
<evidence type="ECO:0000256" key="4">
    <source>
        <dbReference type="ARBA" id="ARBA00022475"/>
    </source>
</evidence>